<evidence type="ECO:0008006" key="3">
    <source>
        <dbReference type="Google" id="ProtNLM"/>
    </source>
</evidence>
<dbReference type="RefSeq" id="WP_130187777.1">
    <property type="nucleotide sequence ID" value="NZ_CP035913.1"/>
</dbReference>
<proteinExistence type="predicted"/>
<accession>A0A4P6KZY9</accession>
<sequence length="261" mass="28561">MTPQFTSLDQVTQALRTQGWALLAPADVAALAGTPLAQLDALAPGWDTLELDNYLKDGGRYRRRRHSCFVQHVQEDQALAQTPHRAHWQSVEYNALHGGMHRMFAPVLPETVEAPGWQGLLTALGRLFSSVRDEKTWYVEAHQFRIDTADGIGRPTPEGAHRDGVDYVAVALVGRHGIKGGETRIFEADGPNGKRFTMTEPWTMLLLDDATVIHESTPIQPVAAHGHRDTLVVTYRAGGFQGEVQAEMPAEAQAAARGGDA</sequence>
<dbReference type="GO" id="GO:0051213">
    <property type="term" value="F:dioxygenase activity"/>
    <property type="evidence" value="ECO:0007669"/>
    <property type="project" value="InterPro"/>
</dbReference>
<dbReference type="AlphaFoldDB" id="A0A4P6KZY9"/>
<reference evidence="1 2" key="1">
    <citation type="submission" date="2019-02" db="EMBL/GenBank/DDBJ databases">
        <title>Draft Genome Sequences of Six Type Strains of the Genus Massilia.</title>
        <authorList>
            <person name="Miess H."/>
            <person name="Frediansyhah A."/>
            <person name="Gross H."/>
        </authorList>
    </citation>
    <scope>NUCLEOTIDE SEQUENCE [LARGE SCALE GENOMIC DNA]</scope>
    <source>
        <strain evidence="1 2">DSM 17473</strain>
    </source>
</reference>
<dbReference type="Gene3D" id="2.60.120.620">
    <property type="entry name" value="q2cbj1_9rhob like domain"/>
    <property type="match status" value="1"/>
</dbReference>
<organism evidence="1 2">
    <name type="scientific">Pseudoduganella lutea</name>
    <dbReference type="NCBI Taxonomy" id="321985"/>
    <lineage>
        <taxon>Bacteria</taxon>
        <taxon>Pseudomonadati</taxon>
        <taxon>Pseudomonadota</taxon>
        <taxon>Betaproteobacteria</taxon>
        <taxon>Burkholderiales</taxon>
        <taxon>Oxalobacteraceae</taxon>
        <taxon>Telluria group</taxon>
        <taxon>Pseudoduganella</taxon>
    </lineage>
</organism>
<dbReference type="KEGG" id="plue:EWM63_18065"/>
<dbReference type="OrthoDB" id="6681382at2"/>
<dbReference type="EMBL" id="CP035913">
    <property type="protein sequence ID" value="QBE64660.1"/>
    <property type="molecule type" value="Genomic_DNA"/>
</dbReference>
<protein>
    <recommendedName>
        <fullName evidence="3">2OG-Fe dioxygenase family protein</fullName>
    </recommendedName>
</protein>
<keyword evidence="2" id="KW-1185">Reference proteome</keyword>
<dbReference type="Proteomes" id="UP000290637">
    <property type="component" value="Chromosome"/>
</dbReference>
<dbReference type="Pfam" id="PF10014">
    <property type="entry name" value="2OG-Fe_Oxy_2"/>
    <property type="match status" value="1"/>
</dbReference>
<evidence type="ECO:0000313" key="2">
    <source>
        <dbReference type="Proteomes" id="UP000290637"/>
    </source>
</evidence>
<dbReference type="InterPro" id="IPR018724">
    <property type="entry name" value="2OG-Fe_dioxygenase"/>
</dbReference>
<evidence type="ECO:0000313" key="1">
    <source>
        <dbReference type="EMBL" id="QBE64660.1"/>
    </source>
</evidence>
<name>A0A4P6KZY9_9BURK</name>
<gene>
    <name evidence="1" type="ORF">EWM63_18065</name>
</gene>